<organism evidence="1 2">
    <name type="scientific">Pedobacter cryoconitis</name>
    <dbReference type="NCBI Taxonomy" id="188932"/>
    <lineage>
        <taxon>Bacteria</taxon>
        <taxon>Pseudomonadati</taxon>
        <taxon>Bacteroidota</taxon>
        <taxon>Sphingobacteriia</taxon>
        <taxon>Sphingobacteriales</taxon>
        <taxon>Sphingobacteriaceae</taxon>
        <taxon>Pedobacter</taxon>
    </lineage>
</organism>
<dbReference type="AlphaFoldDB" id="A0A7W8ZR31"/>
<gene>
    <name evidence="1" type="ORF">HDE68_004389</name>
</gene>
<accession>A0A7W8ZR31</accession>
<comment type="caution">
    <text evidence="1">The sequence shown here is derived from an EMBL/GenBank/DDBJ whole genome shotgun (WGS) entry which is preliminary data.</text>
</comment>
<sequence length="131" mass="15209">MAQQSIHVWAGTSDKTEEQFYKYFDQSKFLKNNQDLNLRCQFCKDLNLQNAYDEDWITIYHGRKRVSIQAMIEELPVWNDQAEVEIYQACIQKGVSTANAIFSYAADELTIENQKATNNGLQYIGRFNIPA</sequence>
<evidence type="ECO:0000313" key="2">
    <source>
        <dbReference type="Proteomes" id="UP000537204"/>
    </source>
</evidence>
<dbReference type="InterPro" id="IPR025560">
    <property type="entry name" value="Imm22"/>
</dbReference>
<proteinExistence type="predicted"/>
<name>A0A7W8ZR31_9SPHI</name>
<dbReference type="EMBL" id="JACHCE010000008">
    <property type="protein sequence ID" value="MBB5638460.1"/>
    <property type="molecule type" value="Genomic_DNA"/>
</dbReference>
<evidence type="ECO:0008006" key="3">
    <source>
        <dbReference type="Google" id="ProtNLM"/>
    </source>
</evidence>
<dbReference type="Proteomes" id="UP000537204">
    <property type="component" value="Unassembled WGS sequence"/>
</dbReference>
<protein>
    <recommendedName>
        <fullName evidence="3">Immunity protein 22 of polymorphic toxin system</fullName>
    </recommendedName>
</protein>
<evidence type="ECO:0000313" key="1">
    <source>
        <dbReference type="EMBL" id="MBB5638460.1"/>
    </source>
</evidence>
<dbReference type="Pfam" id="PF14112">
    <property type="entry name" value="DUF4284"/>
    <property type="match status" value="1"/>
</dbReference>
<reference evidence="1 2" key="1">
    <citation type="submission" date="2020-08" db="EMBL/GenBank/DDBJ databases">
        <title>Genomic Encyclopedia of Type Strains, Phase IV (KMG-V): Genome sequencing to study the core and pangenomes of soil and plant-associated prokaryotes.</title>
        <authorList>
            <person name="Whitman W."/>
        </authorList>
    </citation>
    <scope>NUCLEOTIDE SEQUENCE [LARGE SCALE GENOMIC DNA]</scope>
    <source>
        <strain evidence="1 2">S3M1</strain>
    </source>
</reference>
<dbReference type="RefSeq" id="WP_183884275.1">
    <property type="nucleotide sequence ID" value="NZ_JACHCD010000001.1"/>
</dbReference>